<gene>
    <name evidence="2" type="ORF">SLS58_002028</name>
</gene>
<dbReference type="EMBL" id="JAKEKT020000008">
    <property type="protein sequence ID" value="KAL1648848.1"/>
    <property type="molecule type" value="Genomic_DNA"/>
</dbReference>
<feature type="domain" description="Heterokaryon incompatibility" evidence="1">
    <location>
        <begin position="68"/>
        <end position="184"/>
    </location>
</feature>
<accession>A0ABR3U0H8</accession>
<evidence type="ECO:0000313" key="3">
    <source>
        <dbReference type="Proteomes" id="UP001521184"/>
    </source>
</evidence>
<dbReference type="Proteomes" id="UP001521184">
    <property type="component" value="Unassembled WGS sequence"/>
</dbReference>
<proteinExistence type="predicted"/>
<name>A0ABR3U0H8_9PEZI</name>
<organism evidence="2 3">
    <name type="scientific">Diplodia intermedia</name>
    <dbReference type="NCBI Taxonomy" id="856260"/>
    <lineage>
        <taxon>Eukaryota</taxon>
        <taxon>Fungi</taxon>
        <taxon>Dikarya</taxon>
        <taxon>Ascomycota</taxon>
        <taxon>Pezizomycotina</taxon>
        <taxon>Dothideomycetes</taxon>
        <taxon>Dothideomycetes incertae sedis</taxon>
        <taxon>Botryosphaeriales</taxon>
        <taxon>Botryosphaeriaceae</taxon>
        <taxon>Diplodia</taxon>
    </lineage>
</organism>
<dbReference type="Pfam" id="PF06985">
    <property type="entry name" value="HET"/>
    <property type="match status" value="1"/>
</dbReference>
<sequence length="234" mass="26161">MSSDSHDTKALIARRCKLILPQLKTCCEHHGDGCNGDVLGLGKADFEITLIDVRKMCLVRHNSATCGYLTLSYVWGGVQQYRLLKSNFDFLCQEGSLEAIIRDIPQIARDAIHMVQGLRGTYLWIDSLCIVQDDADQKHHQIAHMAHIYSRSFLTIVAAEAWDANSCLPFVHYTNALRPEENPSTAAPIDDRSLEETLVRYQKLVQWTFLSLGDAPSSTQTRPNVPIVSTGNGF</sequence>
<evidence type="ECO:0000259" key="1">
    <source>
        <dbReference type="Pfam" id="PF06985"/>
    </source>
</evidence>
<protein>
    <recommendedName>
        <fullName evidence="1">Heterokaryon incompatibility domain-containing protein</fullName>
    </recommendedName>
</protein>
<evidence type="ECO:0000313" key="2">
    <source>
        <dbReference type="EMBL" id="KAL1648848.1"/>
    </source>
</evidence>
<dbReference type="PANTHER" id="PTHR33112">
    <property type="entry name" value="DOMAIN PROTEIN, PUTATIVE-RELATED"/>
    <property type="match status" value="1"/>
</dbReference>
<dbReference type="InterPro" id="IPR010730">
    <property type="entry name" value="HET"/>
</dbReference>
<reference evidence="2 3" key="1">
    <citation type="journal article" date="2023" name="Plant Dis.">
        <title>First Report of Diplodia intermedia Causing Canker and Dieback Diseases on Apple Trees in Canada.</title>
        <authorList>
            <person name="Ellouze W."/>
            <person name="Ilyukhin E."/>
            <person name="Sulman M."/>
            <person name="Ali S."/>
        </authorList>
    </citation>
    <scope>NUCLEOTIDE SEQUENCE [LARGE SCALE GENOMIC DNA]</scope>
    <source>
        <strain evidence="2 3">M45-28</strain>
    </source>
</reference>
<keyword evidence="3" id="KW-1185">Reference proteome</keyword>
<dbReference type="PANTHER" id="PTHR33112:SF12">
    <property type="entry name" value="HETEROKARYON INCOMPATIBILITY DOMAIN-CONTAINING PROTEIN"/>
    <property type="match status" value="1"/>
</dbReference>
<comment type="caution">
    <text evidence="2">The sequence shown here is derived from an EMBL/GenBank/DDBJ whole genome shotgun (WGS) entry which is preliminary data.</text>
</comment>